<comment type="catalytic activity">
    <reaction evidence="4 7">
        <text>(6S)-5-formyl-5,6,7,8-tetrahydrofolate + ATP = (6R)-5,10-methenyltetrahydrofolate + ADP + phosphate</text>
        <dbReference type="Rhea" id="RHEA:10488"/>
        <dbReference type="ChEBI" id="CHEBI:30616"/>
        <dbReference type="ChEBI" id="CHEBI:43474"/>
        <dbReference type="ChEBI" id="CHEBI:57455"/>
        <dbReference type="ChEBI" id="CHEBI:57457"/>
        <dbReference type="ChEBI" id="CHEBI:456216"/>
        <dbReference type="EC" id="6.3.3.2"/>
    </reaction>
</comment>
<keyword evidence="7" id="KW-0479">Metal-binding</keyword>
<dbReference type="Proteomes" id="UP000095085">
    <property type="component" value="Unassembled WGS sequence"/>
</dbReference>
<dbReference type="InterPro" id="IPR037171">
    <property type="entry name" value="NagB/RpiA_transferase-like"/>
</dbReference>
<dbReference type="PIRSF" id="PIRSF006806">
    <property type="entry name" value="FTHF_cligase"/>
    <property type="match status" value="1"/>
</dbReference>
<dbReference type="GeneID" id="30995056"/>
<dbReference type="STRING" id="984485.A0A1E4RRN5"/>
<dbReference type="InterPro" id="IPR024185">
    <property type="entry name" value="FTHF_cligase-like_sf"/>
</dbReference>
<dbReference type="RefSeq" id="XP_020078975.1">
    <property type="nucleotide sequence ID" value="XM_020220506.1"/>
</dbReference>
<keyword evidence="8" id="KW-0436">Ligase</keyword>
<dbReference type="AlphaFoldDB" id="A0A1E4RRN5"/>
<feature type="binding site" evidence="6">
    <location>
        <position position="63"/>
    </location>
    <ligand>
        <name>substrate</name>
    </ligand>
</feature>
<dbReference type="Pfam" id="PF01812">
    <property type="entry name" value="5-FTHF_cyc-lig"/>
    <property type="match status" value="1"/>
</dbReference>
<dbReference type="SUPFAM" id="SSF100950">
    <property type="entry name" value="NagB/RpiA/CoA transferase-like"/>
    <property type="match status" value="1"/>
</dbReference>
<evidence type="ECO:0000256" key="4">
    <source>
        <dbReference type="ARBA" id="ARBA00036539"/>
    </source>
</evidence>
<feature type="binding site" evidence="6">
    <location>
        <begin position="11"/>
        <end position="15"/>
    </location>
    <ligand>
        <name>ATP</name>
        <dbReference type="ChEBI" id="CHEBI:30616"/>
    </ligand>
</feature>
<dbReference type="Gene3D" id="3.40.50.10420">
    <property type="entry name" value="NagB/RpiA/CoA transferase-like"/>
    <property type="match status" value="1"/>
</dbReference>
<comment type="cofactor">
    <cofactor evidence="7">
        <name>Mg(2+)</name>
        <dbReference type="ChEBI" id="CHEBI:18420"/>
    </cofactor>
</comment>
<dbReference type="GO" id="GO:0035999">
    <property type="term" value="P:tetrahydrofolate interconversion"/>
    <property type="evidence" value="ECO:0007669"/>
    <property type="project" value="TreeGrafter"/>
</dbReference>
<evidence type="ECO:0000256" key="1">
    <source>
        <dbReference type="ARBA" id="ARBA00010638"/>
    </source>
</evidence>
<dbReference type="GO" id="GO:0005524">
    <property type="term" value="F:ATP binding"/>
    <property type="evidence" value="ECO:0007669"/>
    <property type="project" value="UniProtKB-KW"/>
</dbReference>
<feature type="binding site" evidence="6">
    <location>
        <begin position="151"/>
        <end position="159"/>
    </location>
    <ligand>
        <name>ATP</name>
        <dbReference type="ChEBI" id="CHEBI:30616"/>
    </ligand>
</feature>
<sequence>MSKTSPIKDAKRQLRVLVKKKLSFLSNEIIEAQSRNVTNTVLRLPQISNAKKIALYMNMPNLEIQTLKLIEECFKQGKQVYLPKCNVAPLEGRKKNYLSMLRMQTFEDVLQLQPQGKYQLLEPLEGEDVMETGGLDLIIIPGVAFTRAKKRLGHGAGFYDEFLNVYYKKHGIKPHLLGVGLHEQLVDDIPKEDHDWDLNSLVIEGHAPF</sequence>
<dbReference type="GO" id="GO:0005739">
    <property type="term" value="C:mitochondrion"/>
    <property type="evidence" value="ECO:0007669"/>
    <property type="project" value="TreeGrafter"/>
</dbReference>
<dbReference type="PANTHER" id="PTHR23407:SF1">
    <property type="entry name" value="5-FORMYLTETRAHYDROFOLATE CYCLO-LIGASE"/>
    <property type="match status" value="1"/>
</dbReference>
<keyword evidence="3 6" id="KW-0067">ATP-binding</keyword>
<evidence type="ECO:0000256" key="2">
    <source>
        <dbReference type="ARBA" id="ARBA00022741"/>
    </source>
</evidence>
<protein>
    <recommendedName>
        <fullName evidence="5 7">5-formyltetrahydrofolate cyclo-ligase</fullName>
        <ecNumber evidence="5 7">6.3.3.2</ecNumber>
    </recommendedName>
</protein>
<evidence type="ECO:0000256" key="6">
    <source>
        <dbReference type="PIRSR" id="PIRSR006806-1"/>
    </source>
</evidence>
<dbReference type="InterPro" id="IPR002698">
    <property type="entry name" value="FTHF_cligase"/>
</dbReference>
<dbReference type="EC" id="6.3.3.2" evidence="5 7"/>
<name>A0A1E4RRN5_9ASCO</name>
<dbReference type="GO" id="GO:0030272">
    <property type="term" value="F:5-formyltetrahydrofolate cyclo-ligase activity"/>
    <property type="evidence" value="ECO:0007669"/>
    <property type="project" value="UniProtKB-EC"/>
</dbReference>
<feature type="binding site" evidence="6">
    <location>
        <position position="57"/>
    </location>
    <ligand>
        <name>substrate</name>
    </ligand>
</feature>
<gene>
    <name evidence="8" type="ORF">HYPBUDRAFT_151464</name>
</gene>
<dbReference type="PANTHER" id="PTHR23407">
    <property type="entry name" value="ATPASE INHIBITOR/5-FORMYLTETRAHYDROFOLATE CYCLO-LIGASE"/>
    <property type="match status" value="1"/>
</dbReference>
<dbReference type="GO" id="GO:0046872">
    <property type="term" value="F:metal ion binding"/>
    <property type="evidence" value="ECO:0007669"/>
    <property type="project" value="UniProtKB-KW"/>
</dbReference>
<evidence type="ECO:0000256" key="7">
    <source>
        <dbReference type="RuleBase" id="RU361279"/>
    </source>
</evidence>
<keyword evidence="7" id="KW-0460">Magnesium</keyword>
<evidence type="ECO:0000313" key="8">
    <source>
        <dbReference type="EMBL" id="ODV69908.1"/>
    </source>
</evidence>
<evidence type="ECO:0000256" key="3">
    <source>
        <dbReference type="ARBA" id="ARBA00022840"/>
    </source>
</evidence>
<keyword evidence="9" id="KW-1185">Reference proteome</keyword>
<accession>A0A1E4RRN5</accession>
<organism evidence="8 9">
    <name type="scientific">Hyphopichia burtonii NRRL Y-1933</name>
    <dbReference type="NCBI Taxonomy" id="984485"/>
    <lineage>
        <taxon>Eukaryota</taxon>
        <taxon>Fungi</taxon>
        <taxon>Dikarya</taxon>
        <taxon>Ascomycota</taxon>
        <taxon>Saccharomycotina</taxon>
        <taxon>Pichiomycetes</taxon>
        <taxon>Debaryomycetaceae</taxon>
        <taxon>Hyphopichia</taxon>
    </lineage>
</organism>
<keyword evidence="2 6" id="KW-0547">Nucleotide-binding</keyword>
<evidence type="ECO:0000256" key="5">
    <source>
        <dbReference type="ARBA" id="ARBA00038966"/>
    </source>
</evidence>
<comment type="similarity">
    <text evidence="1 7">Belongs to the 5-formyltetrahydrofolate cyclo-ligase family.</text>
</comment>
<dbReference type="NCBIfam" id="TIGR02727">
    <property type="entry name" value="MTHFS_bact"/>
    <property type="match status" value="1"/>
</dbReference>
<dbReference type="GO" id="GO:0009396">
    <property type="term" value="P:folic acid-containing compound biosynthetic process"/>
    <property type="evidence" value="ECO:0007669"/>
    <property type="project" value="EnsemblFungi"/>
</dbReference>
<reference evidence="9" key="1">
    <citation type="submission" date="2016-05" db="EMBL/GenBank/DDBJ databases">
        <title>Comparative genomics of biotechnologically important yeasts.</title>
        <authorList>
            <consortium name="DOE Joint Genome Institute"/>
            <person name="Riley R."/>
            <person name="Haridas S."/>
            <person name="Wolfe K.H."/>
            <person name="Lopes M.R."/>
            <person name="Hittinger C.T."/>
            <person name="Goker M."/>
            <person name="Salamov A."/>
            <person name="Wisecaver J."/>
            <person name="Long T.M."/>
            <person name="Aerts A.L."/>
            <person name="Barry K."/>
            <person name="Choi C."/>
            <person name="Clum A."/>
            <person name="Coughlan A.Y."/>
            <person name="Deshpande S."/>
            <person name="Douglass A.P."/>
            <person name="Hanson S.J."/>
            <person name="Klenk H.-P."/>
            <person name="Labutti K."/>
            <person name="Lapidus A."/>
            <person name="Lindquist E."/>
            <person name="Lipzen A."/>
            <person name="Meier-Kolthoff J.P."/>
            <person name="Ohm R.A."/>
            <person name="Otillar R.P."/>
            <person name="Pangilinan J."/>
            <person name="Peng Y."/>
            <person name="Rokas A."/>
            <person name="Rosa C.A."/>
            <person name="Scheuner C."/>
            <person name="Sibirny A.A."/>
            <person name="Slot J.C."/>
            <person name="Stielow J.B."/>
            <person name="Sun H."/>
            <person name="Kurtzman C.P."/>
            <person name="Blackwell M."/>
            <person name="Grigoriev I.V."/>
            <person name="Jeffries T.W."/>
        </authorList>
    </citation>
    <scope>NUCLEOTIDE SEQUENCE [LARGE SCALE GENOMIC DNA]</scope>
    <source>
        <strain evidence="9">NRRL Y-1933</strain>
    </source>
</reference>
<dbReference type="OrthoDB" id="2015992at2759"/>
<proteinExistence type="inferred from homology"/>
<evidence type="ECO:0000313" key="9">
    <source>
        <dbReference type="Proteomes" id="UP000095085"/>
    </source>
</evidence>
<dbReference type="EMBL" id="KV454538">
    <property type="protein sequence ID" value="ODV69908.1"/>
    <property type="molecule type" value="Genomic_DNA"/>
</dbReference>